<dbReference type="EMBL" id="JABEBT010000050">
    <property type="protein sequence ID" value="KAF7634850.1"/>
    <property type="molecule type" value="Genomic_DNA"/>
</dbReference>
<keyword evidence="4" id="KW-1185">Reference proteome</keyword>
<dbReference type="SMART" id="SM00355">
    <property type="entry name" value="ZnF_C2H2"/>
    <property type="match status" value="1"/>
</dbReference>
<keyword evidence="1" id="KW-0862">Zinc</keyword>
<accession>A0A8S9ZN54</accession>
<dbReference type="InterPro" id="IPR013087">
    <property type="entry name" value="Znf_C2H2_type"/>
</dbReference>
<organism evidence="3 4">
    <name type="scientific">Meloidogyne graminicola</name>
    <dbReference type="NCBI Taxonomy" id="189291"/>
    <lineage>
        <taxon>Eukaryota</taxon>
        <taxon>Metazoa</taxon>
        <taxon>Ecdysozoa</taxon>
        <taxon>Nematoda</taxon>
        <taxon>Chromadorea</taxon>
        <taxon>Rhabditida</taxon>
        <taxon>Tylenchina</taxon>
        <taxon>Tylenchomorpha</taxon>
        <taxon>Tylenchoidea</taxon>
        <taxon>Meloidogynidae</taxon>
        <taxon>Meloidogyninae</taxon>
        <taxon>Meloidogyne</taxon>
    </lineage>
</organism>
<dbReference type="PROSITE" id="PS00028">
    <property type="entry name" value="ZINC_FINGER_C2H2_1"/>
    <property type="match status" value="1"/>
</dbReference>
<dbReference type="InterPro" id="IPR036236">
    <property type="entry name" value="Znf_C2H2_sf"/>
</dbReference>
<comment type="caution">
    <text evidence="3">The sequence shown here is derived from an EMBL/GenBank/DDBJ whole genome shotgun (WGS) entry which is preliminary data.</text>
</comment>
<dbReference type="GO" id="GO:0008270">
    <property type="term" value="F:zinc ion binding"/>
    <property type="evidence" value="ECO:0007669"/>
    <property type="project" value="UniProtKB-KW"/>
</dbReference>
<dbReference type="Proteomes" id="UP000605970">
    <property type="component" value="Unassembled WGS sequence"/>
</dbReference>
<evidence type="ECO:0000313" key="4">
    <source>
        <dbReference type="Proteomes" id="UP000605970"/>
    </source>
</evidence>
<evidence type="ECO:0000256" key="1">
    <source>
        <dbReference type="PROSITE-ProRule" id="PRU00042"/>
    </source>
</evidence>
<protein>
    <recommendedName>
        <fullName evidence="2">C2H2-type domain-containing protein</fullName>
    </recommendedName>
</protein>
<reference evidence="3" key="1">
    <citation type="journal article" date="2020" name="Ecol. Evol.">
        <title>Genome structure and content of the rice root-knot nematode (Meloidogyne graminicola).</title>
        <authorList>
            <person name="Phan N.T."/>
            <person name="Danchin E.G.J."/>
            <person name="Klopp C."/>
            <person name="Perfus-Barbeoch L."/>
            <person name="Kozlowski D.K."/>
            <person name="Koutsovoulos G.D."/>
            <person name="Lopez-Roques C."/>
            <person name="Bouchez O."/>
            <person name="Zahm M."/>
            <person name="Besnard G."/>
            <person name="Bellafiore S."/>
        </authorList>
    </citation>
    <scope>NUCLEOTIDE SEQUENCE</scope>
    <source>
        <strain evidence="3">VN-18</strain>
    </source>
</reference>
<sequence>MDKKGKEEEKILEKEKVLEEENKYLKEQNFFLDHELNMKQIQVEKLSEFILDFEKVKSDNEKNLKITEAKSFIKEISERISFYPYVRGSSSNVLQEVDQPSTSGIVTIAEASKEPKPKTSSINLVIPPYACSLCDKAFNGEAKLALHYRLIHNLLPSQVRKYIK</sequence>
<dbReference type="AlphaFoldDB" id="A0A8S9ZN54"/>
<feature type="domain" description="C2H2-type" evidence="2">
    <location>
        <begin position="129"/>
        <end position="152"/>
    </location>
</feature>
<dbReference type="PROSITE" id="PS50157">
    <property type="entry name" value="ZINC_FINGER_C2H2_2"/>
    <property type="match status" value="1"/>
</dbReference>
<keyword evidence="1" id="KW-0863">Zinc-finger</keyword>
<evidence type="ECO:0000313" key="3">
    <source>
        <dbReference type="EMBL" id="KAF7634850.1"/>
    </source>
</evidence>
<evidence type="ECO:0000259" key="2">
    <source>
        <dbReference type="PROSITE" id="PS50157"/>
    </source>
</evidence>
<name>A0A8S9ZN54_9BILA</name>
<gene>
    <name evidence="3" type="ORF">Mgra_00005744</name>
</gene>
<proteinExistence type="predicted"/>
<dbReference type="SUPFAM" id="SSF57667">
    <property type="entry name" value="beta-beta-alpha zinc fingers"/>
    <property type="match status" value="1"/>
</dbReference>
<keyword evidence="1" id="KW-0479">Metal-binding</keyword>